<keyword evidence="2" id="KW-1185">Reference proteome</keyword>
<sequence length="156" mass="17531">MQNGKSPGPDGFPIEFYKVFFSQADPSFKQTFRGNSLPKETALKEERITGVTRFNKTHKVSLYADDLLIYLSNPLESIPVLMELLQSYSLISGYKLNFSKSTILQVNQLAMSLDLSSSPFKQVVEFTYLGINGGGWILVNSCYLFVVEKLKITNKA</sequence>
<dbReference type="Ensembl" id="ENSDCDT00010043061.1">
    <property type="protein sequence ID" value="ENSDCDP00010034541.1"/>
    <property type="gene ID" value="ENSDCDG00010022289.1"/>
</dbReference>
<protein>
    <recommendedName>
        <fullName evidence="3">Reverse transcriptase domain-containing protein</fullName>
    </recommendedName>
</protein>
<dbReference type="AlphaFoldDB" id="A0AAY4CQ65"/>
<reference evidence="1" key="2">
    <citation type="submission" date="2025-09" db="UniProtKB">
        <authorList>
            <consortium name="Ensembl"/>
        </authorList>
    </citation>
    <scope>IDENTIFICATION</scope>
</reference>
<dbReference type="PANTHER" id="PTHR31635">
    <property type="entry name" value="REVERSE TRANSCRIPTASE DOMAIN-CONTAINING PROTEIN-RELATED"/>
    <property type="match status" value="1"/>
</dbReference>
<dbReference type="PANTHER" id="PTHR31635:SF196">
    <property type="entry name" value="REVERSE TRANSCRIPTASE DOMAIN-CONTAINING PROTEIN-RELATED"/>
    <property type="match status" value="1"/>
</dbReference>
<evidence type="ECO:0000313" key="2">
    <source>
        <dbReference type="Proteomes" id="UP000694580"/>
    </source>
</evidence>
<name>A0AAY4CQ65_9TELE</name>
<dbReference type="Proteomes" id="UP000694580">
    <property type="component" value="Unplaced"/>
</dbReference>
<evidence type="ECO:0008006" key="3">
    <source>
        <dbReference type="Google" id="ProtNLM"/>
    </source>
</evidence>
<reference evidence="1" key="1">
    <citation type="submission" date="2025-08" db="UniProtKB">
        <authorList>
            <consortium name="Ensembl"/>
        </authorList>
    </citation>
    <scope>IDENTIFICATION</scope>
</reference>
<organism evidence="1 2">
    <name type="scientific">Denticeps clupeoides</name>
    <name type="common">denticle herring</name>
    <dbReference type="NCBI Taxonomy" id="299321"/>
    <lineage>
        <taxon>Eukaryota</taxon>
        <taxon>Metazoa</taxon>
        <taxon>Chordata</taxon>
        <taxon>Craniata</taxon>
        <taxon>Vertebrata</taxon>
        <taxon>Euteleostomi</taxon>
        <taxon>Actinopterygii</taxon>
        <taxon>Neopterygii</taxon>
        <taxon>Teleostei</taxon>
        <taxon>Clupei</taxon>
        <taxon>Clupeiformes</taxon>
        <taxon>Denticipitoidei</taxon>
        <taxon>Denticipitidae</taxon>
        <taxon>Denticeps</taxon>
    </lineage>
</organism>
<accession>A0AAY4CQ65</accession>
<proteinExistence type="predicted"/>
<dbReference type="GeneTree" id="ENSGT01120000275812"/>
<evidence type="ECO:0000313" key="1">
    <source>
        <dbReference type="Ensembl" id="ENSDCDP00010034541.1"/>
    </source>
</evidence>